<protein>
    <submittedName>
        <fullName evidence="2">Translation initiation factor 2</fullName>
    </submittedName>
</protein>
<gene>
    <name evidence="2" type="ORF">DQ392_13625</name>
</gene>
<keyword evidence="3" id="KW-1185">Reference proteome</keyword>
<sequence>MLFVVRTATTLHRLLDAAPALAGDRRIRPYVTLVPGSEFDADALAALEGLRALQLPWDEARRRPFALVLAASARGALHLLRGPLALLPHGAGFGKRMPARSGGGPPREDGRDPANGLHPEQLLRPDGRALAALHALAHPSQLDRLAAHSPRAAAPAAVVGDPTLDRMLESLPRRERYRQTLGTGRRRLVVAVSTWGEESLLEQRPQLPLRLATELPHDAYQTALVLHPNEHARKERFGIRQDFTPERRAGMLLPRPYEEWAALLVAADCVISDHGSTALYAAALGLPVVSACEGGSELLGGTPMAELMEGAPRLDERTPYEEQMERVLAGHRTATVRQAAAGAFARPGDALPRLREHLYGLLGLAPPRVPAEPEPLPLPHDVARRSPAPWAFAVDVALADAPAHTVPQERAGALPTVRVVRRPVSGRPGDHLAAEADWAGLRHVQSAGLLYRHMRQESPAGETAAGGAPTGRASAEEASAAEWSADVLARYPGCRTAAALLGRYRCVVRVRGCGLLHVRIEPEGAPPDPVAVVCGVHAWLAKWRGPVRSGQRVLCGVGGQRAVAVLSPVENLTPAGDAVDVSSQWS</sequence>
<reference evidence="2 3" key="1">
    <citation type="submission" date="2018-06" db="EMBL/GenBank/DDBJ databases">
        <title>Streptomyces reniochalinae sp. nov. and Streptomyces diacarnus sp. nov. from marine sponges.</title>
        <authorList>
            <person name="Li L."/>
        </authorList>
    </citation>
    <scope>NUCLEOTIDE SEQUENCE [LARGE SCALE GENOMIC DNA]</scope>
    <source>
        <strain evidence="2 3">LHW50302</strain>
    </source>
</reference>
<name>A0A367EJX1_9ACTN</name>
<comment type="caution">
    <text evidence="2">The sequence shown here is derived from an EMBL/GenBank/DDBJ whole genome shotgun (WGS) entry which is preliminary data.</text>
</comment>
<dbReference type="SUPFAM" id="SSF53756">
    <property type="entry name" value="UDP-Glycosyltransferase/glycogen phosphorylase"/>
    <property type="match status" value="1"/>
</dbReference>
<dbReference type="EMBL" id="QOIM01000033">
    <property type="protein sequence ID" value="RCG18386.1"/>
    <property type="molecule type" value="Genomic_DNA"/>
</dbReference>
<feature type="region of interest" description="Disordered" evidence="1">
    <location>
        <begin position="91"/>
        <end position="118"/>
    </location>
</feature>
<proteinExistence type="predicted"/>
<keyword evidence="2" id="KW-0396">Initiation factor</keyword>
<dbReference type="GO" id="GO:0003743">
    <property type="term" value="F:translation initiation factor activity"/>
    <property type="evidence" value="ECO:0007669"/>
    <property type="project" value="UniProtKB-KW"/>
</dbReference>
<feature type="region of interest" description="Disordered" evidence="1">
    <location>
        <begin position="457"/>
        <end position="477"/>
    </location>
</feature>
<dbReference type="Proteomes" id="UP000253507">
    <property type="component" value="Unassembled WGS sequence"/>
</dbReference>
<organism evidence="2 3">
    <name type="scientific">Streptomyces reniochalinae</name>
    <dbReference type="NCBI Taxonomy" id="2250578"/>
    <lineage>
        <taxon>Bacteria</taxon>
        <taxon>Bacillati</taxon>
        <taxon>Actinomycetota</taxon>
        <taxon>Actinomycetes</taxon>
        <taxon>Kitasatosporales</taxon>
        <taxon>Streptomycetaceae</taxon>
        <taxon>Streptomyces</taxon>
    </lineage>
</organism>
<evidence type="ECO:0000256" key="1">
    <source>
        <dbReference type="SAM" id="MobiDB-lite"/>
    </source>
</evidence>
<keyword evidence="2" id="KW-0648">Protein biosynthesis</keyword>
<dbReference type="AlphaFoldDB" id="A0A367EJX1"/>
<evidence type="ECO:0000313" key="2">
    <source>
        <dbReference type="EMBL" id="RCG18386.1"/>
    </source>
</evidence>
<accession>A0A367EJX1</accession>
<dbReference type="Gene3D" id="3.40.50.2000">
    <property type="entry name" value="Glycogen Phosphorylase B"/>
    <property type="match status" value="1"/>
</dbReference>
<evidence type="ECO:0000313" key="3">
    <source>
        <dbReference type="Proteomes" id="UP000253507"/>
    </source>
</evidence>